<evidence type="ECO:0000313" key="3">
    <source>
        <dbReference type="EMBL" id="KAG7355650.1"/>
    </source>
</evidence>
<feature type="compositionally biased region" description="Basic and acidic residues" evidence="1">
    <location>
        <begin position="365"/>
        <end position="375"/>
    </location>
</feature>
<keyword evidence="4" id="KW-1185">Reference proteome</keyword>
<reference evidence="3" key="1">
    <citation type="journal article" date="2021" name="Sci. Rep.">
        <title>Diploid genomic architecture of Nitzschia inconspicua, an elite biomass production diatom.</title>
        <authorList>
            <person name="Oliver A."/>
            <person name="Podell S."/>
            <person name="Pinowska A."/>
            <person name="Traller J.C."/>
            <person name="Smith S.R."/>
            <person name="McClure R."/>
            <person name="Beliaev A."/>
            <person name="Bohutskyi P."/>
            <person name="Hill E.A."/>
            <person name="Rabines A."/>
            <person name="Zheng H."/>
            <person name="Allen L.Z."/>
            <person name="Kuo A."/>
            <person name="Grigoriev I.V."/>
            <person name="Allen A.E."/>
            <person name="Hazlebeck D."/>
            <person name="Allen E.E."/>
        </authorList>
    </citation>
    <scope>NUCLEOTIDE SEQUENCE</scope>
    <source>
        <strain evidence="3">Hildebrandi</strain>
    </source>
</reference>
<dbReference type="Proteomes" id="UP000693970">
    <property type="component" value="Unassembled WGS sequence"/>
</dbReference>
<gene>
    <name evidence="3" type="ORF">IV203_000336</name>
</gene>
<dbReference type="EMBL" id="JAGRRH010000015">
    <property type="protein sequence ID" value="KAG7355650.1"/>
    <property type="molecule type" value="Genomic_DNA"/>
</dbReference>
<feature type="region of interest" description="Disordered" evidence="1">
    <location>
        <begin position="522"/>
        <end position="548"/>
    </location>
</feature>
<name>A0A9K3L696_9STRA</name>
<protein>
    <submittedName>
        <fullName evidence="3">SWIB/MDM2 domain containing protein</fullName>
    </submittedName>
</protein>
<feature type="region of interest" description="Disordered" evidence="1">
    <location>
        <begin position="359"/>
        <end position="391"/>
    </location>
</feature>
<evidence type="ECO:0000313" key="4">
    <source>
        <dbReference type="Proteomes" id="UP000693970"/>
    </source>
</evidence>
<reference evidence="3" key="2">
    <citation type="submission" date="2021-04" db="EMBL/GenBank/DDBJ databases">
        <authorList>
            <person name="Podell S."/>
        </authorList>
    </citation>
    <scope>NUCLEOTIDE SEQUENCE</scope>
    <source>
        <strain evidence="3">Hildebrandi</strain>
    </source>
</reference>
<dbReference type="PANTHER" id="PTHR13844">
    <property type="entry name" value="SWI/SNF-RELATED MATRIX-ASSOCIATED ACTIN-DEPENDENT REGULATOR OF CHROMATIN SUBFAMILY D"/>
    <property type="match status" value="1"/>
</dbReference>
<feature type="region of interest" description="Disordered" evidence="1">
    <location>
        <begin position="240"/>
        <end position="262"/>
    </location>
</feature>
<sequence>MSEAIEQPMEDEEFGADHKRPSVDTSASVSAPDLPPLSSSGSKSVVQDSSTTKCLIESRIPEIWNAFFRQMEHIDQMEKRIEDHISRKRRRIQNVLEQIPSHRRSTVRMFVTHQFDKYTGIWTLVIEGKLLIGNLDHVSAARVEKDGVMSVRCQDDKEELQSTGRSAAGKVKAYAAAAPGSLIPDRNQYKIGAEEEEPVEPINFTHLFGKVEVTFRTIYQPRTASTALSNVSIVKKSRSTKRKVIQPEPGMEVDPSDLRASPPTKLEWNKCSASNPTSASSESVTSDAHAFWVQYNNHFSERPPPPNMKFHSVAAEIKLFPSQPPVLQQYDHDINSDPIYQIANETFRDRIFGGKYGVANTTNPKTDEGIDKQDNSQETQTSSISSVVPGGTGSTDYEIPLENDIQIPLFLSYNEIIMALFQYIQDQNLHDPADKSLINCDDILTELLGVESINFGYIRPLLLEKGLIKPIARGNSKLAQHSTIHGMGQQQQRTLDPVAPVVLTYIMNEKSTSAQVPLGFQEEQKAPSSAPPGRRPITSSTADVLDDPSHSPTVLSFDMDVAIPSLFNQRARDLLLNIKKREFEYTTCRTKARYSLVSTKANEDAIKTKIEQSISGQGFIPENIPIFLALARAAHPHSEARSAAQIDARICDLVGRVEESNRKAIAAWDAVDAIRIAMGSEKKADDDDQLEMEEN</sequence>
<feature type="compositionally biased region" description="Low complexity" evidence="1">
    <location>
        <begin position="26"/>
        <end position="45"/>
    </location>
</feature>
<comment type="caution">
    <text evidence="3">The sequence shown here is derived from an EMBL/GenBank/DDBJ whole genome shotgun (WGS) entry which is preliminary data.</text>
</comment>
<dbReference type="InterPro" id="IPR003121">
    <property type="entry name" value="SWIB_MDM2_domain"/>
</dbReference>
<dbReference type="AlphaFoldDB" id="A0A9K3L696"/>
<dbReference type="CDD" id="cd10568">
    <property type="entry name" value="SWIB_like"/>
    <property type="match status" value="1"/>
</dbReference>
<dbReference type="PROSITE" id="PS51925">
    <property type="entry name" value="SWIB_MDM2"/>
    <property type="match status" value="1"/>
</dbReference>
<dbReference type="OrthoDB" id="10251073at2759"/>
<evidence type="ECO:0000256" key="1">
    <source>
        <dbReference type="SAM" id="MobiDB-lite"/>
    </source>
</evidence>
<accession>A0A9K3L696</accession>
<feature type="domain" description="DM2" evidence="2">
    <location>
        <begin position="390"/>
        <end position="473"/>
    </location>
</feature>
<organism evidence="3 4">
    <name type="scientific">Nitzschia inconspicua</name>
    <dbReference type="NCBI Taxonomy" id="303405"/>
    <lineage>
        <taxon>Eukaryota</taxon>
        <taxon>Sar</taxon>
        <taxon>Stramenopiles</taxon>
        <taxon>Ochrophyta</taxon>
        <taxon>Bacillariophyta</taxon>
        <taxon>Bacillariophyceae</taxon>
        <taxon>Bacillariophycidae</taxon>
        <taxon>Bacillariales</taxon>
        <taxon>Bacillariaceae</taxon>
        <taxon>Nitzschia</taxon>
    </lineage>
</organism>
<dbReference type="Pfam" id="PF02201">
    <property type="entry name" value="SWIB"/>
    <property type="match status" value="1"/>
</dbReference>
<feature type="compositionally biased region" description="Polar residues" evidence="1">
    <location>
        <begin position="376"/>
        <end position="386"/>
    </location>
</feature>
<proteinExistence type="predicted"/>
<feature type="region of interest" description="Disordered" evidence="1">
    <location>
        <begin position="1"/>
        <end position="45"/>
    </location>
</feature>
<evidence type="ECO:0000259" key="2">
    <source>
        <dbReference type="PROSITE" id="PS51925"/>
    </source>
</evidence>